<feature type="transmembrane region" description="Helical" evidence="1">
    <location>
        <begin position="50"/>
        <end position="76"/>
    </location>
</feature>
<keyword evidence="1" id="KW-0472">Membrane</keyword>
<keyword evidence="1" id="KW-1133">Transmembrane helix</keyword>
<name>A0AAE3J719_9FIRM</name>
<dbReference type="AlphaFoldDB" id="A0AAE3J719"/>
<dbReference type="Proteomes" id="UP001197875">
    <property type="component" value="Unassembled WGS sequence"/>
</dbReference>
<evidence type="ECO:0000313" key="2">
    <source>
        <dbReference type="EMBL" id="MCC2190361.1"/>
    </source>
</evidence>
<proteinExistence type="predicted"/>
<evidence type="ECO:0000313" key="3">
    <source>
        <dbReference type="Proteomes" id="UP001197875"/>
    </source>
</evidence>
<feature type="transmembrane region" description="Helical" evidence="1">
    <location>
        <begin position="20"/>
        <end position="38"/>
    </location>
</feature>
<keyword evidence="3" id="KW-1185">Reference proteome</keyword>
<feature type="transmembrane region" description="Helical" evidence="1">
    <location>
        <begin position="97"/>
        <end position="123"/>
    </location>
</feature>
<comment type="caution">
    <text evidence="2">The sequence shown here is derived from an EMBL/GenBank/DDBJ whole genome shotgun (WGS) entry which is preliminary data.</text>
</comment>
<dbReference type="EMBL" id="JAJEPR010000018">
    <property type="protein sequence ID" value="MCC2190361.1"/>
    <property type="molecule type" value="Genomic_DNA"/>
</dbReference>
<dbReference type="RefSeq" id="WP_178045055.1">
    <property type="nucleotide sequence ID" value="NZ_JAJEPR010000018.1"/>
</dbReference>
<sequence length="137" mass="15166">MNLFKDLAPAIKKETKRVGIFTFSGVVVMWIVFVILHACMPEKVPFDYTVILGGFLGGLIAVLNFFLMGVTVQKVASEANEDNARLRMKASYSRRTLLQMAWVVVAIAAPCFQFAAGILPLLFPSFGIKLMGLIHKE</sequence>
<evidence type="ECO:0000256" key="1">
    <source>
        <dbReference type="SAM" id="Phobius"/>
    </source>
</evidence>
<organism evidence="2 3">
    <name type="scientific">Fusicatenibacter faecihominis</name>
    <dbReference type="NCBI Taxonomy" id="2881276"/>
    <lineage>
        <taxon>Bacteria</taxon>
        <taxon>Bacillati</taxon>
        <taxon>Bacillota</taxon>
        <taxon>Clostridia</taxon>
        <taxon>Lachnospirales</taxon>
        <taxon>Lachnospiraceae</taxon>
        <taxon>Fusicatenibacter</taxon>
    </lineage>
</organism>
<gene>
    <name evidence="2" type="ORF">LKD71_11175</name>
</gene>
<reference evidence="2 3" key="1">
    <citation type="submission" date="2021-10" db="EMBL/GenBank/DDBJ databases">
        <title>Anaerobic single-cell dispensing facilitates the cultivation of human gut bacteria.</title>
        <authorList>
            <person name="Afrizal A."/>
        </authorList>
    </citation>
    <scope>NUCLEOTIDE SEQUENCE [LARGE SCALE GENOMIC DNA]</scope>
    <source>
        <strain evidence="2 3">CLA-AA-H277</strain>
    </source>
</reference>
<accession>A0AAE3J719</accession>
<keyword evidence="1" id="KW-0812">Transmembrane</keyword>
<protein>
    <submittedName>
        <fullName evidence="2">ATP synthase subunit I</fullName>
    </submittedName>
</protein>